<reference evidence="1 2" key="1">
    <citation type="submission" date="2015-11" db="EMBL/GenBank/DDBJ databases">
        <title>Exploring the genomic traits of fungus-feeding bacterial genus Collimonas.</title>
        <authorList>
            <person name="Song C."/>
            <person name="Schmidt R."/>
            <person name="de Jager V."/>
            <person name="Krzyzanowska D."/>
            <person name="Jongedijk E."/>
            <person name="Cankar K."/>
            <person name="Beekwilder J."/>
            <person name="van Veen A."/>
            <person name="de Boer W."/>
            <person name="van Veen J.A."/>
            <person name="Garbeva P."/>
        </authorList>
    </citation>
    <scope>NUCLEOTIDE SEQUENCE [LARGE SCALE GENOMIC DNA]</scope>
    <source>
        <strain evidence="1 2">Ter282</strain>
    </source>
</reference>
<proteinExistence type="predicted"/>
<dbReference type="AlphaFoldDB" id="A0A127PV69"/>
<evidence type="ECO:0000313" key="1">
    <source>
        <dbReference type="EMBL" id="AMP11403.1"/>
    </source>
</evidence>
<protein>
    <submittedName>
        <fullName evidence="1">Uncharacterized protein</fullName>
    </submittedName>
</protein>
<name>A0A127PV69_9BURK</name>
<sequence length="38" mass="4435">MDDRFPYLIDTSQRMSAIEAVSSKGRPMKSLHQLRKIK</sequence>
<dbReference type="PATRIC" id="fig|279058.17.peg.4028"/>
<gene>
    <name evidence="1" type="ORF">CAter282_3722</name>
</gene>
<accession>A0A127PV69</accession>
<evidence type="ECO:0000313" key="2">
    <source>
        <dbReference type="Proteomes" id="UP000071778"/>
    </source>
</evidence>
<dbReference type="Proteomes" id="UP000071778">
    <property type="component" value="Chromosome"/>
</dbReference>
<dbReference type="EMBL" id="CP013235">
    <property type="protein sequence ID" value="AMP11403.1"/>
    <property type="molecule type" value="Genomic_DNA"/>
</dbReference>
<organism evidence="1 2">
    <name type="scientific">Collimonas arenae</name>
    <dbReference type="NCBI Taxonomy" id="279058"/>
    <lineage>
        <taxon>Bacteria</taxon>
        <taxon>Pseudomonadati</taxon>
        <taxon>Pseudomonadota</taxon>
        <taxon>Betaproteobacteria</taxon>
        <taxon>Burkholderiales</taxon>
        <taxon>Oxalobacteraceae</taxon>
        <taxon>Collimonas</taxon>
    </lineage>
</organism>
<keyword evidence="2" id="KW-1185">Reference proteome</keyword>